<dbReference type="AlphaFoldDB" id="A0A8J8NI52"/>
<protein>
    <submittedName>
        <fullName evidence="1">Uncharacterized protein</fullName>
    </submittedName>
</protein>
<organism evidence="1 2">
    <name type="scientific">Halteria grandinella</name>
    <dbReference type="NCBI Taxonomy" id="5974"/>
    <lineage>
        <taxon>Eukaryota</taxon>
        <taxon>Sar</taxon>
        <taxon>Alveolata</taxon>
        <taxon>Ciliophora</taxon>
        <taxon>Intramacronucleata</taxon>
        <taxon>Spirotrichea</taxon>
        <taxon>Stichotrichia</taxon>
        <taxon>Sporadotrichida</taxon>
        <taxon>Halteriidae</taxon>
        <taxon>Halteria</taxon>
    </lineage>
</organism>
<comment type="caution">
    <text evidence="1">The sequence shown here is derived from an EMBL/GenBank/DDBJ whole genome shotgun (WGS) entry which is preliminary data.</text>
</comment>
<evidence type="ECO:0000313" key="1">
    <source>
        <dbReference type="EMBL" id="TNV75178.1"/>
    </source>
</evidence>
<dbReference type="Proteomes" id="UP000785679">
    <property type="component" value="Unassembled WGS sequence"/>
</dbReference>
<accession>A0A8J8NI52</accession>
<gene>
    <name evidence="1" type="ORF">FGO68_gene14010</name>
</gene>
<reference evidence="1" key="1">
    <citation type="submission" date="2019-06" db="EMBL/GenBank/DDBJ databases">
        <authorList>
            <person name="Zheng W."/>
        </authorList>
    </citation>
    <scope>NUCLEOTIDE SEQUENCE</scope>
    <source>
        <strain evidence="1">QDHG01</strain>
    </source>
</reference>
<name>A0A8J8NI52_HALGN</name>
<evidence type="ECO:0000313" key="2">
    <source>
        <dbReference type="Proteomes" id="UP000785679"/>
    </source>
</evidence>
<proteinExistence type="predicted"/>
<dbReference type="EMBL" id="RRYP01016206">
    <property type="protein sequence ID" value="TNV75178.1"/>
    <property type="molecule type" value="Genomic_DNA"/>
</dbReference>
<sequence length="90" mass="10668">MKDHPNQNHRQSWCKSPQNQQTNHLIKAFTIDTIRCLLDCTIFDQAISNCFLLLFILSRLEIYYPYFVTFEVPQYSKGCPILLLELYPLL</sequence>
<keyword evidence="2" id="KW-1185">Reference proteome</keyword>